<dbReference type="Proteomes" id="UP000760860">
    <property type="component" value="Unassembled WGS sequence"/>
</dbReference>
<dbReference type="AlphaFoldDB" id="A0A8T1HJ82"/>
<sequence>MPNSDDLTPAIIAGNGQNENADDCIYASIAADTEFVFEAANTTDNNIMPNSDDLAPATIADNVYEVSVSAETTDNNNI</sequence>
<gene>
    <name evidence="1" type="ORF">PC129_g16857</name>
</gene>
<evidence type="ECO:0000313" key="1">
    <source>
        <dbReference type="EMBL" id="KAG3212179.1"/>
    </source>
</evidence>
<protein>
    <submittedName>
        <fullName evidence="1">Uncharacterized protein</fullName>
    </submittedName>
</protein>
<accession>A0A8T1HJ82</accession>
<proteinExistence type="predicted"/>
<comment type="caution">
    <text evidence="1">The sequence shown here is derived from an EMBL/GenBank/DDBJ whole genome shotgun (WGS) entry which is preliminary data.</text>
</comment>
<organism evidence="1 2">
    <name type="scientific">Phytophthora cactorum</name>
    <dbReference type="NCBI Taxonomy" id="29920"/>
    <lineage>
        <taxon>Eukaryota</taxon>
        <taxon>Sar</taxon>
        <taxon>Stramenopiles</taxon>
        <taxon>Oomycota</taxon>
        <taxon>Peronosporomycetes</taxon>
        <taxon>Peronosporales</taxon>
        <taxon>Peronosporaceae</taxon>
        <taxon>Phytophthora</taxon>
    </lineage>
</organism>
<evidence type="ECO:0000313" key="2">
    <source>
        <dbReference type="Proteomes" id="UP000760860"/>
    </source>
</evidence>
<reference evidence="1" key="1">
    <citation type="submission" date="2018-05" db="EMBL/GenBank/DDBJ databases">
        <title>Effector identification in a new, highly contiguous assembly of the strawberry crown rot pathogen Phytophthora cactorum.</title>
        <authorList>
            <person name="Armitage A.D."/>
            <person name="Nellist C.F."/>
            <person name="Bates H."/>
            <person name="Vickerstaff R.J."/>
            <person name="Harrison R.J."/>
        </authorList>
    </citation>
    <scope>NUCLEOTIDE SEQUENCE</scope>
    <source>
        <strain evidence="1">P421</strain>
    </source>
</reference>
<name>A0A8T1HJ82_9STRA</name>
<dbReference type="EMBL" id="RCMV01000868">
    <property type="protein sequence ID" value="KAG3212179.1"/>
    <property type="molecule type" value="Genomic_DNA"/>
</dbReference>